<protein>
    <recommendedName>
        <fullName evidence="3">TIR domain-containing protein</fullName>
    </recommendedName>
</protein>
<dbReference type="EMBL" id="CP060394">
    <property type="protein sequence ID" value="QNI31296.1"/>
    <property type="molecule type" value="Genomic_DNA"/>
</dbReference>
<evidence type="ECO:0000313" key="2">
    <source>
        <dbReference type="Proteomes" id="UP000515312"/>
    </source>
</evidence>
<evidence type="ECO:0008006" key="3">
    <source>
        <dbReference type="Google" id="ProtNLM"/>
    </source>
</evidence>
<reference evidence="1 2" key="1">
    <citation type="submission" date="2020-08" db="EMBL/GenBank/DDBJ databases">
        <title>Edaphobacter telluris sp. nov. and Acidobacterium dinghuensis sp. nov., two acidobacteria isolated from forest soil.</title>
        <authorList>
            <person name="Fu J."/>
            <person name="Qiu L."/>
        </authorList>
    </citation>
    <scope>NUCLEOTIDE SEQUENCE [LARGE SCALE GENOMIC DNA]</scope>
    <source>
        <strain evidence="1">4Y35</strain>
    </source>
</reference>
<keyword evidence="2" id="KW-1185">Reference proteome</keyword>
<gene>
    <name evidence="1" type="ORF">H7849_19710</name>
</gene>
<proteinExistence type="predicted"/>
<organism evidence="1 2">
    <name type="scientific">Alloacidobacterium dinghuense</name>
    <dbReference type="NCBI Taxonomy" id="2763107"/>
    <lineage>
        <taxon>Bacteria</taxon>
        <taxon>Pseudomonadati</taxon>
        <taxon>Acidobacteriota</taxon>
        <taxon>Terriglobia</taxon>
        <taxon>Terriglobales</taxon>
        <taxon>Acidobacteriaceae</taxon>
        <taxon>Alloacidobacterium</taxon>
    </lineage>
</organism>
<dbReference type="KEGG" id="adin:H7849_19710"/>
<dbReference type="RefSeq" id="WP_186741820.1">
    <property type="nucleotide sequence ID" value="NZ_CP060394.1"/>
</dbReference>
<dbReference type="SUPFAM" id="SSF52200">
    <property type="entry name" value="Toll/Interleukin receptor TIR domain"/>
    <property type="match status" value="1"/>
</dbReference>
<dbReference type="InterPro" id="IPR035897">
    <property type="entry name" value="Toll_tir_struct_dom_sf"/>
</dbReference>
<dbReference type="Proteomes" id="UP000515312">
    <property type="component" value="Chromosome"/>
</dbReference>
<accession>A0A7G8BFH6</accession>
<evidence type="ECO:0000313" key="1">
    <source>
        <dbReference type="EMBL" id="QNI31296.1"/>
    </source>
</evidence>
<sequence length="331" mass="38680">MALDNPEYDVAISFLAKDEAIAEAFYRGLSETLGVFYYPKNQEDLAGTDGMETMRKPFLEDSRVMVVLYREQWGKTRWTAIEETAIKEACFNGGWKRLFFVALEKTGLLPNWLPEYYVRYNFEEFGIDQAIGIIKSRVLENGGQLSPMTPLKKAELLRIDEQYRYDKSRMDSPEGLAQILEKVKELFKEIYAGCEELNTQGHQQIVCESNYQNRATDQAIFLINEQVSITVVWHQLYFGRLENSGLYLREFNGRILLPSELGHFMQLRPPDQIREIEYEPELSRSREYGWTLKRKSQGFISSKELATKCILQFMELMEKMANGKIRRPKMY</sequence>
<dbReference type="AlphaFoldDB" id="A0A7G8BFH6"/>
<name>A0A7G8BFH6_9BACT</name>